<keyword evidence="7" id="KW-1185">Reference proteome</keyword>
<dbReference type="EMBL" id="JBBWWR010000003">
    <property type="protein sequence ID" value="KAK8969152.1"/>
    <property type="molecule type" value="Genomic_DNA"/>
</dbReference>
<evidence type="ECO:0000313" key="6">
    <source>
        <dbReference type="EMBL" id="KAK8969152.1"/>
    </source>
</evidence>
<dbReference type="Pfam" id="PF00067">
    <property type="entry name" value="p450"/>
    <property type="match status" value="1"/>
</dbReference>
<evidence type="ECO:0000256" key="4">
    <source>
        <dbReference type="RuleBase" id="RU000461"/>
    </source>
</evidence>
<name>A0ABR2MY74_9ASPA</name>
<keyword evidence="3 4" id="KW-0408">Iron</keyword>
<keyword evidence="2 4" id="KW-0479">Metal-binding</keyword>
<dbReference type="CDD" id="cd11072">
    <property type="entry name" value="CYP71-like"/>
    <property type="match status" value="1"/>
</dbReference>
<dbReference type="PANTHER" id="PTHR47955">
    <property type="entry name" value="CYTOCHROME P450 FAMILY 71 PROTEIN"/>
    <property type="match status" value="1"/>
</dbReference>
<gene>
    <name evidence="6" type="primary">CYP71A1</name>
    <name evidence="6" type="ORF">KSP40_PGU008478</name>
</gene>
<accession>A0ABR2MY74</accession>
<reference evidence="6 7" key="1">
    <citation type="journal article" date="2022" name="Nat. Plants">
        <title>Genomes of leafy and leafless Platanthera orchids illuminate the evolution of mycoheterotrophy.</title>
        <authorList>
            <person name="Li M.H."/>
            <person name="Liu K.W."/>
            <person name="Li Z."/>
            <person name="Lu H.C."/>
            <person name="Ye Q.L."/>
            <person name="Zhang D."/>
            <person name="Wang J.Y."/>
            <person name="Li Y.F."/>
            <person name="Zhong Z.M."/>
            <person name="Liu X."/>
            <person name="Yu X."/>
            <person name="Liu D.K."/>
            <person name="Tu X.D."/>
            <person name="Liu B."/>
            <person name="Hao Y."/>
            <person name="Liao X.Y."/>
            <person name="Jiang Y.T."/>
            <person name="Sun W.H."/>
            <person name="Chen J."/>
            <person name="Chen Y.Q."/>
            <person name="Ai Y."/>
            <person name="Zhai J.W."/>
            <person name="Wu S.S."/>
            <person name="Zhou Z."/>
            <person name="Hsiao Y.Y."/>
            <person name="Wu W.L."/>
            <person name="Chen Y.Y."/>
            <person name="Lin Y.F."/>
            <person name="Hsu J.L."/>
            <person name="Li C.Y."/>
            <person name="Wang Z.W."/>
            <person name="Zhao X."/>
            <person name="Zhong W.Y."/>
            <person name="Ma X.K."/>
            <person name="Ma L."/>
            <person name="Huang J."/>
            <person name="Chen G.Z."/>
            <person name="Huang M.Z."/>
            <person name="Huang L."/>
            <person name="Peng D.H."/>
            <person name="Luo Y.B."/>
            <person name="Zou S.Q."/>
            <person name="Chen S.P."/>
            <person name="Lan S."/>
            <person name="Tsai W.C."/>
            <person name="Van de Peer Y."/>
            <person name="Liu Z.J."/>
        </authorList>
    </citation>
    <scope>NUCLEOTIDE SEQUENCE [LARGE SCALE GENOMIC DNA]</scope>
    <source>
        <strain evidence="6">Lor288</strain>
    </source>
</reference>
<evidence type="ECO:0000256" key="2">
    <source>
        <dbReference type="ARBA" id="ARBA00022723"/>
    </source>
</evidence>
<dbReference type="SUPFAM" id="SSF48264">
    <property type="entry name" value="Cytochrome P450"/>
    <property type="match status" value="1"/>
</dbReference>
<evidence type="ECO:0000256" key="5">
    <source>
        <dbReference type="SAM" id="Phobius"/>
    </source>
</evidence>
<feature type="transmembrane region" description="Helical" evidence="5">
    <location>
        <begin position="20"/>
        <end position="41"/>
    </location>
</feature>
<dbReference type="InterPro" id="IPR036396">
    <property type="entry name" value="Cyt_P450_sf"/>
</dbReference>
<keyword evidence="5" id="KW-0472">Membrane</keyword>
<keyword evidence="4" id="KW-0349">Heme</keyword>
<evidence type="ECO:0000256" key="1">
    <source>
        <dbReference type="ARBA" id="ARBA00010617"/>
    </source>
</evidence>
<dbReference type="InterPro" id="IPR001128">
    <property type="entry name" value="Cyt_P450"/>
</dbReference>
<dbReference type="PROSITE" id="PS00086">
    <property type="entry name" value="CYTOCHROME_P450"/>
    <property type="match status" value="1"/>
</dbReference>
<keyword evidence="5" id="KW-1133">Transmembrane helix</keyword>
<comment type="similarity">
    <text evidence="1 4">Belongs to the cytochrome P450 family.</text>
</comment>
<sequence length="543" mass="60664">MFVINRAITFSGFTLMDLPPLMAVLAQPLLITILLIILLIFSGFHRRRGANPNNLPPGPTPFPIIGNLHNLKGLPYIAFHRISEKYGPIIYLKLGQVPSIVVSSADAASEILKSQDSVFCSRSQLTALKILTYGGQDIASSPFNDHWKQLKRLCNAELFSLAKVQSLEAIRRDEVNALVNTVTKACSRKEAVDLNEALLCYANNIIFRVLFGKRISTDGECESNPLKNLLRELGCAMAEIGAGDLFPSLGWVDVLTGWRRKIGRIFEKMDLVFEEEIRDRMLMKSTVVGGDVSSSVHHGDFLDTLLHHHHHQFLHAAADREEEDDDQSLTINDIKAIFMNMFTAGTNAVSATVEWGMTRLMKNPAAMKKAQAEVRRVVGEKGKVEETDLQHLHYLKMVIKESLRLHPPGPLPPPRECMKDTKVAGYHIPAKTRVYVSVWSIGRDPKYWGDDAEDFRPERFENNEVNFKGAHMEFIPFGAGRRICPAISLAMASVELVYASLLYEFDWALPEGIVQEDIDFAGNFGLALTKKVPLVALPIPPVK</sequence>
<keyword evidence="4" id="KW-0503">Monooxygenase</keyword>
<proteinExistence type="inferred from homology"/>
<dbReference type="Proteomes" id="UP001412067">
    <property type="component" value="Unassembled WGS sequence"/>
</dbReference>
<evidence type="ECO:0000256" key="3">
    <source>
        <dbReference type="ARBA" id="ARBA00023004"/>
    </source>
</evidence>
<dbReference type="InterPro" id="IPR002401">
    <property type="entry name" value="Cyt_P450_E_grp-I"/>
</dbReference>
<organism evidence="6 7">
    <name type="scientific">Platanthera guangdongensis</name>
    <dbReference type="NCBI Taxonomy" id="2320717"/>
    <lineage>
        <taxon>Eukaryota</taxon>
        <taxon>Viridiplantae</taxon>
        <taxon>Streptophyta</taxon>
        <taxon>Embryophyta</taxon>
        <taxon>Tracheophyta</taxon>
        <taxon>Spermatophyta</taxon>
        <taxon>Magnoliopsida</taxon>
        <taxon>Liliopsida</taxon>
        <taxon>Asparagales</taxon>
        <taxon>Orchidaceae</taxon>
        <taxon>Orchidoideae</taxon>
        <taxon>Orchideae</taxon>
        <taxon>Orchidinae</taxon>
        <taxon>Platanthera</taxon>
    </lineage>
</organism>
<keyword evidence="4" id="KW-0560">Oxidoreductase</keyword>
<evidence type="ECO:0000313" key="7">
    <source>
        <dbReference type="Proteomes" id="UP001412067"/>
    </source>
</evidence>
<dbReference type="Gene3D" id="1.10.630.10">
    <property type="entry name" value="Cytochrome P450"/>
    <property type="match status" value="1"/>
</dbReference>
<dbReference type="PRINTS" id="PR00463">
    <property type="entry name" value="EP450I"/>
</dbReference>
<dbReference type="PANTHER" id="PTHR47955:SF11">
    <property type="entry name" value="4-HYDROXYPHENYLACETALDEHYDE OXIME MONOOXYGENASE"/>
    <property type="match status" value="1"/>
</dbReference>
<keyword evidence="5" id="KW-0812">Transmembrane</keyword>
<protein>
    <submittedName>
        <fullName evidence="6">Cytochrome P450 71A1</fullName>
    </submittedName>
</protein>
<dbReference type="InterPro" id="IPR017972">
    <property type="entry name" value="Cyt_P450_CS"/>
</dbReference>
<dbReference type="PRINTS" id="PR00385">
    <property type="entry name" value="P450"/>
</dbReference>
<comment type="caution">
    <text evidence="6">The sequence shown here is derived from an EMBL/GenBank/DDBJ whole genome shotgun (WGS) entry which is preliminary data.</text>
</comment>